<feature type="coiled-coil region" evidence="1">
    <location>
        <begin position="58"/>
        <end position="85"/>
    </location>
</feature>
<dbReference type="AlphaFoldDB" id="A0A1E1W1S5"/>
<accession>A0A1E1W1S5</accession>
<evidence type="ECO:0000256" key="1">
    <source>
        <dbReference type="SAM" id="Coils"/>
    </source>
</evidence>
<name>A0A1E1W1S5_PECGO</name>
<reference evidence="2" key="1">
    <citation type="submission" date="2015-09" db="EMBL/GenBank/DDBJ databases">
        <title>De novo assembly of Pectinophora gossypiella (Pink Bollworm) gut transcriptome.</title>
        <authorList>
            <person name="Tassone E.E."/>
        </authorList>
    </citation>
    <scope>NUCLEOTIDE SEQUENCE</scope>
</reference>
<protein>
    <submittedName>
        <fullName evidence="2">Uncharacterized protein</fullName>
    </submittedName>
</protein>
<organism evidence="2">
    <name type="scientific">Pectinophora gossypiella</name>
    <name type="common">Cotton pink bollworm</name>
    <name type="synonym">Depressaria gossypiella</name>
    <dbReference type="NCBI Taxonomy" id="13191"/>
    <lineage>
        <taxon>Eukaryota</taxon>
        <taxon>Metazoa</taxon>
        <taxon>Ecdysozoa</taxon>
        <taxon>Arthropoda</taxon>
        <taxon>Hexapoda</taxon>
        <taxon>Insecta</taxon>
        <taxon>Pterygota</taxon>
        <taxon>Neoptera</taxon>
        <taxon>Endopterygota</taxon>
        <taxon>Lepidoptera</taxon>
        <taxon>Glossata</taxon>
        <taxon>Ditrysia</taxon>
        <taxon>Gelechioidea</taxon>
        <taxon>Gelechiidae</taxon>
        <taxon>Apatetrinae</taxon>
        <taxon>Pectinophora</taxon>
    </lineage>
</organism>
<proteinExistence type="predicted"/>
<dbReference type="OrthoDB" id="5920040at2759"/>
<evidence type="ECO:0000313" key="2">
    <source>
        <dbReference type="EMBL" id="JAT80950.1"/>
    </source>
</evidence>
<sequence length="120" mass="13413">MSTSNEAMKGTSDKGLSAKRSSIRGQITKFRNYLDKISTAKVLSSIELIELSIKITKIEALAGKFDELQTELEVLNQHNLDAELAIRDSIEQDIIFCIATAKNIFEEFQTTNNETRRSSG</sequence>
<gene>
    <name evidence="2" type="ORF">g.3581</name>
</gene>
<feature type="non-terminal residue" evidence="2">
    <location>
        <position position="120"/>
    </location>
</feature>
<keyword evidence="1" id="KW-0175">Coiled coil</keyword>
<dbReference type="EMBL" id="GDQN01010104">
    <property type="protein sequence ID" value="JAT80950.1"/>
    <property type="molecule type" value="Transcribed_RNA"/>
</dbReference>